<name>A0A822YZD0_NELNU</name>
<protein>
    <recommendedName>
        <fullName evidence="4">Transmembrane protein</fullName>
    </recommendedName>
</protein>
<reference evidence="2 3" key="1">
    <citation type="journal article" date="2020" name="Mol. Biol. Evol.">
        <title>Distinct Expression and Methylation Patterns for Genes with Different Fates following a Single Whole-Genome Duplication in Flowering Plants.</title>
        <authorList>
            <person name="Shi T."/>
            <person name="Rahmani R.S."/>
            <person name="Gugger P.F."/>
            <person name="Wang M."/>
            <person name="Li H."/>
            <person name="Zhang Y."/>
            <person name="Li Z."/>
            <person name="Wang Q."/>
            <person name="Van de Peer Y."/>
            <person name="Marchal K."/>
            <person name="Chen J."/>
        </authorList>
    </citation>
    <scope>NUCLEOTIDE SEQUENCE [LARGE SCALE GENOMIC DNA]</scope>
    <source>
        <tissue evidence="2">Leaf</tissue>
    </source>
</reference>
<keyword evidence="1" id="KW-1133">Transmembrane helix</keyword>
<evidence type="ECO:0000313" key="2">
    <source>
        <dbReference type="EMBL" id="DAD36106.1"/>
    </source>
</evidence>
<keyword evidence="3" id="KW-1185">Reference proteome</keyword>
<organism evidence="2 3">
    <name type="scientific">Nelumbo nucifera</name>
    <name type="common">Sacred lotus</name>
    <dbReference type="NCBI Taxonomy" id="4432"/>
    <lineage>
        <taxon>Eukaryota</taxon>
        <taxon>Viridiplantae</taxon>
        <taxon>Streptophyta</taxon>
        <taxon>Embryophyta</taxon>
        <taxon>Tracheophyta</taxon>
        <taxon>Spermatophyta</taxon>
        <taxon>Magnoliopsida</taxon>
        <taxon>Proteales</taxon>
        <taxon>Nelumbonaceae</taxon>
        <taxon>Nelumbo</taxon>
    </lineage>
</organism>
<sequence>MSHLSPPSQLAWMLTTSLSRIFMGSSSATKFDFNSITLLWTLLLLLLILHVLEAATPLTAVVVVPAMDVVPIMVVVVATVVVAADEVNPTTVESFVSYATGTGMLFSLVNGD</sequence>
<evidence type="ECO:0000313" key="3">
    <source>
        <dbReference type="Proteomes" id="UP000607653"/>
    </source>
</evidence>
<keyword evidence="1" id="KW-0812">Transmembrane</keyword>
<evidence type="ECO:0000256" key="1">
    <source>
        <dbReference type="SAM" id="Phobius"/>
    </source>
</evidence>
<accession>A0A822YZD0</accession>
<evidence type="ECO:0008006" key="4">
    <source>
        <dbReference type="Google" id="ProtNLM"/>
    </source>
</evidence>
<dbReference type="Proteomes" id="UP000607653">
    <property type="component" value="Unassembled WGS sequence"/>
</dbReference>
<gene>
    <name evidence="2" type="ORF">HUJ06_006746</name>
</gene>
<feature type="transmembrane region" description="Helical" evidence="1">
    <location>
        <begin position="64"/>
        <end position="84"/>
    </location>
</feature>
<keyword evidence="1" id="KW-0472">Membrane</keyword>
<proteinExistence type="predicted"/>
<dbReference type="EMBL" id="DUZY01000004">
    <property type="protein sequence ID" value="DAD36106.1"/>
    <property type="molecule type" value="Genomic_DNA"/>
</dbReference>
<comment type="caution">
    <text evidence="2">The sequence shown here is derived from an EMBL/GenBank/DDBJ whole genome shotgun (WGS) entry which is preliminary data.</text>
</comment>
<dbReference type="AlphaFoldDB" id="A0A822YZD0"/>